<comment type="caution">
    <text evidence="2">The sequence shown here is derived from an EMBL/GenBank/DDBJ whole genome shotgun (WGS) entry which is preliminary data.</text>
</comment>
<dbReference type="PROSITE" id="PS51257">
    <property type="entry name" value="PROKAR_LIPOPROTEIN"/>
    <property type="match status" value="1"/>
</dbReference>
<accession>A0A845MG90</accession>
<dbReference type="InterPro" id="IPR019027">
    <property type="entry name" value="Pilus_biogenesis_CpaD-related"/>
</dbReference>
<dbReference type="Pfam" id="PF09476">
    <property type="entry name" value="Pilus_CpaD"/>
    <property type="match status" value="1"/>
</dbReference>
<feature type="chain" id="PRO_5032624336" description="Pilus assembly protein CpaD" evidence="1">
    <location>
        <begin position="24"/>
        <end position="226"/>
    </location>
</feature>
<evidence type="ECO:0008006" key="4">
    <source>
        <dbReference type="Google" id="ProtNLM"/>
    </source>
</evidence>
<gene>
    <name evidence="2" type="ORF">GQF03_08435</name>
</gene>
<proteinExistence type="predicted"/>
<name>A0A845MG90_9PROT</name>
<dbReference type="OrthoDB" id="9802674at2"/>
<dbReference type="Proteomes" id="UP000445696">
    <property type="component" value="Unassembled WGS sequence"/>
</dbReference>
<evidence type="ECO:0000313" key="3">
    <source>
        <dbReference type="Proteomes" id="UP000445696"/>
    </source>
</evidence>
<sequence length="226" mass="23967">MQQKLFMKSATLAGLMGMLLLTASCTSPEALFGQLDDTASPEKAKLEKKIMVSELTPTIAVGFESGRSGLADIEKGRLLGFIDAQEIEFGETVEVEFPNIQGAGGLGEQRFAEVAAFLQDRGFSVAPRLTAESTTDSLRVFFVKYVATVDPNCEKGWYKPKGLGYENLPLPYMGCANANALANMVANPRDLVDPSSEDNALGERAAKAVQKYRGGSSGGAAAAASN</sequence>
<keyword evidence="3" id="KW-1185">Reference proteome</keyword>
<dbReference type="EMBL" id="WTVA01000003">
    <property type="protein sequence ID" value="MZR22356.1"/>
    <property type="molecule type" value="Genomic_DNA"/>
</dbReference>
<dbReference type="AlphaFoldDB" id="A0A845MG90"/>
<feature type="signal peptide" evidence="1">
    <location>
        <begin position="1"/>
        <end position="23"/>
    </location>
</feature>
<reference evidence="2 3" key="1">
    <citation type="journal article" date="2014" name="Int. J. Syst. Evol. Microbiol.">
        <title>Sneathiella chungangensis sp. nov., isolated from a marine sand, and emended description of the genus Sneathiella.</title>
        <authorList>
            <person name="Siamphan C."/>
            <person name="Kim H."/>
            <person name="Lee J.S."/>
            <person name="Kim W."/>
        </authorList>
    </citation>
    <scope>NUCLEOTIDE SEQUENCE [LARGE SCALE GENOMIC DNA]</scope>
    <source>
        <strain evidence="2 3">KCTC 32476</strain>
    </source>
</reference>
<evidence type="ECO:0000313" key="2">
    <source>
        <dbReference type="EMBL" id="MZR22356.1"/>
    </source>
</evidence>
<dbReference type="RefSeq" id="WP_161338800.1">
    <property type="nucleotide sequence ID" value="NZ_JBHSDG010000005.1"/>
</dbReference>
<organism evidence="2 3">
    <name type="scientific">Sneathiella chungangensis</name>
    <dbReference type="NCBI Taxonomy" id="1418234"/>
    <lineage>
        <taxon>Bacteria</taxon>
        <taxon>Pseudomonadati</taxon>
        <taxon>Pseudomonadota</taxon>
        <taxon>Alphaproteobacteria</taxon>
        <taxon>Sneathiellales</taxon>
        <taxon>Sneathiellaceae</taxon>
        <taxon>Sneathiella</taxon>
    </lineage>
</organism>
<keyword evidence="1" id="KW-0732">Signal</keyword>
<protein>
    <recommendedName>
        <fullName evidence="4">Pilus assembly protein CpaD</fullName>
    </recommendedName>
</protein>
<evidence type="ECO:0000256" key="1">
    <source>
        <dbReference type="SAM" id="SignalP"/>
    </source>
</evidence>